<dbReference type="PANTHER" id="PTHR38846:SF1">
    <property type="entry name" value="C3H1-TYPE DOMAIN-CONTAINING PROTEIN"/>
    <property type="match status" value="1"/>
</dbReference>
<dbReference type="OrthoDB" id="6105938at2759"/>
<name>A0A5C3KNF0_COPMA</name>
<organism evidence="2 3">
    <name type="scientific">Coprinopsis marcescibilis</name>
    <name type="common">Agaric fungus</name>
    <name type="synonym">Psathyrella marcescibilis</name>
    <dbReference type="NCBI Taxonomy" id="230819"/>
    <lineage>
        <taxon>Eukaryota</taxon>
        <taxon>Fungi</taxon>
        <taxon>Dikarya</taxon>
        <taxon>Basidiomycota</taxon>
        <taxon>Agaricomycotina</taxon>
        <taxon>Agaricomycetes</taxon>
        <taxon>Agaricomycetidae</taxon>
        <taxon>Agaricales</taxon>
        <taxon>Agaricineae</taxon>
        <taxon>Psathyrellaceae</taxon>
        <taxon>Coprinopsis</taxon>
    </lineage>
</organism>
<reference evidence="2 3" key="1">
    <citation type="journal article" date="2019" name="Nat. Ecol. Evol.">
        <title>Megaphylogeny resolves global patterns of mushroom evolution.</title>
        <authorList>
            <person name="Varga T."/>
            <person name="Krizsan K."/>
            <person name="Foldi C."/>
            <person name="Dima B."/>
            <person name="Sanchez-Garcia M."/>
            <person name="Sanchez-Ramirez S."/>
            <person name="Szollosi G.J."/>
            <person name="Szarkandi J.G."/>
            <person name="Papp V."/>
            <person name="Albert L."/>
            <person name="Andreopoulos W."/>
            <person name="Angelini C."/>
            <person name="Antonin V."/>
            <person name="Barry K.W."/>
            <person name="Bougher N.L."/>
            <person name="Buchanan P."/>
            <person name="Buyck B."/>
            <person name="Bense V."/>
            <person name="Catcheside P."/>
            <person name="Chovatia M."/>
            <person name="Cooper J."/>
            <person name="Damon W."/>
            <person name="Desjardin D."/>
            <person name="Finy P."/>
            <person name="Geml J."/>
            <person name="Haridas S."/>
            <person name="Hughes K."/>
            <person name="Justo A."/>
            <person name="Karasinski D."/>
            <person name="Kautmanova I."/>
            <person name="Kiss B."/>
            <person name="Kocsube S."/>
            <person name="Kotiranta H."/>
            <person name="LaButti K.M."/>
            <person name="Lechner B.E."/>
            <person name="Liimatainen K."/>
            <person name="Lipzen A."/>
            <person name="Lukacs Z."/>
            <person name="Mihaltcheva S."/>
            <person name="Morgado L.N."/>
            <person name="Niskanen T."/>
            <person name="Noordeloos M.E."/>
            <person name="Ohm R.A."/>
            <person name="Ortiz-Santana B."/>
            <person name="Ovrebo C."/>
            <person name="Racz N."/>
            <person name="Riley R."/>
            <person name="Savchenko A."/>
            <person name="Shiryaev A."/>
            <person name="Soop K."/>
            <person name="Spirin V."/>
            <person name="Szebenyi C."/>
            <person name="Tomsovsky M."/>
            <person name="Tulloss R.E."/>
            <person name="Uehling J."/>
            <person name="Grigoriev I.V."/>
            <person name="Vagvolgyi C."/>
            <person name="Papp T."/>
            <person name="Martin F.M."/>
            <person name="Miettinen O."/>
            <person name="Hibbett D.S."/>
            <person name="Nagy L.G."/>
        </authorList>
    </citation>
    <scope>NUCLEOTIDE SEQUENCE [LARGE SCALE GENOMIC DNA]</scope>
    <source>
        <strain evidence="2 3">CBS 121175</strain>
    </source>
</reference>
<proteinExistence type="predicted"/>
<dbReference type="STRING" id="230819.A0A5C3KNF0"/>
<feature type="compositionally biased region" description="Basic residues" evidence="1">
    <location>
        <begin position="195"/>
        <end position="208"/>
    </location>
</feature>
<gene>
    <name evidence="2" type="ORF">FA15DRAFT_696102</name>
</gene>
<accession>A0A5C3KNF0</accession>
<evidence type="ECO:0000256" key="1">
    <source>
        <dbReference type="SAM" id="MobiDB-lite"/>
    </source>
</evidence>
<evidence type="ECO:0000313" key="3">
    <source>
        <dbReference type="Proteomes" id="UP000307440"/>
    </source>
</evidence>
<feature type="compositionally biased region" description="Polar residues" evidence="1">
    <location>
        <begin position="209"/>
        <end position="218"/>
    </location>
</feature>
<feature type="region of interest" description="Disordered" evidence="1">
    <location>
        <begin position="188"/>
        <end position="228"/>
    </location>
</feature>
<dbReference type="EMBL" id="ML210256">
    <property type="protein sequence ID" value="TFK21864.1"/>
    <property type="molecule type" value="Genomic_DNA"/>
</dbReference>
<feature type="compositionally biased region" description="Basic residues" evidence="1">
    <location>
        <begin position="411"/>
        <end position="426"/>
    </location>
</feature>
<sequence>MYPAAMRVPPQSRLLSNQVYLNFRSRPDIAVKPKSTTPNAGIPRKNISKLHRRVPTTSQDEGIRIVTEFVDALALQFNANFGTDERSLLSWHKLCSTLGIRLLPQTLKEAKEKVVNTHVNLVDMLDSKSPKIEMPIFQSLEDLREYTIGGNSHFEDTRFFLTRLIEATPVALVPCLPTLRLAKIMPEGNAASERRRSKRAALGTRRKTLSSPYPTSSQKRGKKKGAERREGPLQTFFDEFSPAFVYNPTQPVKSEYDRLEQFMCAVGQHWNKRDAKIRFQNALVAQFNKNYGKDVNSLTGWQTLCATLKIVPVPDELEKAKEAVLNKHVNLVDLTDAYDGIRGIQAFNSELELSEYTRRNKLFFPRERVPPGTLLYFLLRRIFNPPPIGSHRNAQGNIIVPRAPGSSNEKGKKKEKRSRAVKKRKNGSSGSTEA</sequence>
<dbReference type="PANTHER" id="PTHR38846">
    <property type="entry name" value="C3H1-TYPE DOMAIN-CONTAINING PROTEIN"/>
    <property type="match status" value="1"/>
</dbReference>
<feature type="region of interest" description="Disordered" evidence="1">
    <location>
        <begin position="390"/>
        <end position="434"/>
    </location>
</feature>
<keyword evidence="3" id="KW-1185">Reference proteome</keyword>
<evidence type="ECO:0000313" key="2">
    <source>
        <dbReference type="EMBL" id="TFK21864.1"/>
    </source>
</evidence>
<dbReference type="AlphaFoldDB" id="A0A5C3KNF0"/>
<dbReference type="Proteomes" id="UP000307440">
    <property type="component" value="Unassembled WGS sequence"/>
</dbReference>
<protein>
    <submittedName>
        <fullName evidence="2">Uncharacterized protein</fullName>
    </submittedName>
</protein>